<dbReference type="EMBL" id="BARU01036330">
    <property type="protein sequence ID" value="GAH89254.1"/>
    <property type="molecule type" value="Genomic_DNA"/>
</dbReference>
<feature type="non-terminal residue" evidence="1">
    <location>
        <position position="136"/>
    </location>
</feature>
<dbReference type="AlphaFoldDB" id="X1KGH5"/>
<protein>
    <submittedName>
        <fullName evidence="1">Uncharacterized protein</fullName>
    </submittedName>
</protein>
<comment type="caution">
    <text evidence="1">The sequence shown here is derived from an EMBL/GenBank/DDBJ whole genome shotgun (WGS) entry which is preliminary data.</text>
</comment>
<sequence>MADIKDKLERLKKEREVRSRSKSQLVKDAWEEIEKTEDLSVKDKLEHLISLTRQEKPQKPEIQTFEPLKREPLQFFENPYPLDVKYGRVLLSSGLEIKGNILTCLSKESAFENLDLSTALFIDLETTGLSGGAGVV</sequence>
<gene>
    <name evidence="1" type="ORF">S03H2_56749</name>
</gene>
<organism evidence="1">
    <name type="scientific">marine sediment metagenome</name>
    <dbReference type="NCBI Taxonomy" id="412755"/>
    <lineage>
        <taxon>unclassified sequences</taxon>
        <taxon>metagenomes</taxon>
        <taxon>ecological metagenomes</taxon>
    </lineage>
</organism>
<reference evidence="1" key="1">
    <citation type="journal article" date="2014" name="Front. Microbiol.">
        <title>High frequency of phylogenetically diverse reductive dehalogenase-homologous genes in deep subseafloor sedimentary metagenomes.</title>
        <authorList>
            <person name="Kawai M."/>
            <person name="Futagami T."/>
            <person name="Toyoda A."/>
            <person name="Takaki Y."/>
            <person name="Nishi S."/>
            <person name="Hori S."/>
            <person name="Arai W."/>
            <person name="Tsubouchi T."/>
            <person name="Morono Y."/>
            <person name="Uchiyama I."/>
            <person name="Ito T."/>
            <person name="Fujiyama A."/>
            <person name="Inagaki F."/>
            <person name="Takami H."/>
        </authorList>
    </citation>
    <scope>NUCLEOTIDE SEQUENCE</scope>
    <source>
        <strain evidence="1">Expedition CK06-06</strain>
    </source>
</reference>
<name>X1KGH5_9ZZZZ</name>
<accession>X1KGH5</accession>
<evidence type="ECO:0000313" key="1">
    <source>
        <dbReference type="EMBL" id="GAH89254.1"/>
    </source>
</evidence>
<proteinExistence type="predicted"/>